<organism evidence="1 2">
    <name type="scientific">Paenibacillus sambharensis</name>
    <dbReference type="NCBI Taxonomy" id="1803190"/>
    <lineage>
        <taxon>Bacteria</taxon>
        <taxon>Bacillati</taxon>
        <taxon>Bacillota</taxon>
        <taxon>Bacilli</taxon>
        <taxon>Bacillales</taxon>
        <taxon>Paenibacillaceae</taxon>
        <taxon>Paenibacillus</taxon>
    </lineage>
</organism>
<keyword evidence="2" id="KW-1185">Reference proteome</keyword>
<dbReference type="InterPro" id="IPR021338">
    <property type="entry name" value="DUF2953"/>
</dbReference>
<evidence type="ECO:0008006" key="3">
    <source>
        <dbReference type="Google" id="ProtNLM"/>
    </source>
</evidence>
<comment type="caution">
    <text evidence="1">The sequence shown here is derived from an EMBL/GenBank/DDBJ whole genome shotgun (WGS) entry which is preliminary data.</text>
</comment>
<protein>
    <recommendedName>
        <fullName evidence="3">DUF2953 domain-containing protein</fullName>
    </recommendedName>
</protein>
<accession>A0A2W1L348</accession>
<dbReference type="Pfam" id="PF11167">
    <property type="entry name" value="DUF2953"/>
    <property type="match status" value="1"/>
</dbReference>
<name>A0A2W1L348_9BACL</name>
<dbReference type="EMBL" id="QKRB01000057">
    <property type="protein sequence ID" value="PZD93483.1"/>
    <property type="molecule type" value="Genomic_DNA"/>
</dbReference>
<dbReference type="AlphaFoldDB" id="A0A2W1L348"/>
<proteinExistence type="predicted"/>
<evidence type="ECO:0000313" key="2">
    <source>
        <dbReference type="Proteomes" id="UP000249522"/>
    </source>
</evidence>
<gene>
    <name evidence="1" type="ORF">DNH61_22950</name>
</gene>
<dbReference type="Proteomes" id="UP000249522">
    <property type="component" value="Unassembled WGS sequence"/>
</dbReference>
<reference evidence="1 2" key="1">
    <citation type="submission" date="2018-06" db="EMBL/GenBank/DDBJ databases">
        <title>Paenibacillus imtechensis sp. nov.</title>
        <authorList>
            <person name="Pinnaka A.K."/>
            <person name="Singh H."/>
            <person name="Kaur M."/>
        </authorList>
    </citation>
    <scope>NUCLEOTIDE SEQUENCE [LARGE SCALE GENOMIC DNA]</scope>
    <source>
        <strain evidence="1 2">SMB1</strain>
    </source>
</reference>
<sequence>MSNIVIKSVIRRENENDHIEIKLQALFGLVRYHLEIPIAKLKGMELVFKREQSGTPITPGGEGTSEETIDRHTIMRLVEKLNDLLKYTRDLTGIAKQVLCKTRITEWIWTTKLGTGDAVWTAMTTGMAWSAKSSVMGVFSQMVRLQTIPQMDVQPLFNQTSFTTEIVSTAKIRVIQMLVVGVRLIGRIRAVKGGFRAWGRVLLPRRLSRNI</sequence>
<evidence type="ECO:0000313" key="1">
    <source>
        <dbReference type="EMBL" id="PZD93483.1"/>
    </source>
</evidence>